<dbReference type="PANTHER" id="PTHR47529:SF1">
    <property type="entry name" value="PERIPLASMIC CHAPERONE PPID"/>
    <property type="match status" value="1"/>
</dbReference>
<dbReference type="Pfam" id="PF13624">
    <property type="entry name" value="SurA_N_3"/>
    <property type="match status" value="1"/>
</dbReference>
<dbReference type="GO" id="GO:0016853">
    <property type="term" value="F:isomerase activity"/>
    <property type="evidence" value="ECO:0007669"/>
    <property type="project" value="UniProtKB-KW"/>
</dbReference>
<feature type="transmembrane region" description="Helical" evidence="14">
    <location>
        <begin position="13"/>
        <end position="34"/>
    </location>
</feature>
<dbReference type="Proteomes" id="UP001516390">
    <property type="component" value="Unassembled WGS sequence"/>
</dbReference>
<evidence type="ECO:0000256" key="2">
    <source>
        <dbReference type="ARBA" id="ARBA00018370"/>
    </source>
</evidence>
<dbReference type="InterPro" id="IPR000297">
    <property type="entry name" value="PPIase_PpiC"/>
</dbReference>
<evidence type="ECO:0000256" key="13">
    <source>
        <dbReference type="ARBA" id="ARBA00042775"/>
    </source>
</evidence>
<dbReference type="EMBL" id="NWUS01000001">
    <property type="protein sequence ID" value="MBA5725071.1"/>
    <property type="molecule type" value="Genomic_DNA"/>
</dbReference>
<evidence type="ECO:0000256" key="11">
    <source>
        <dbReference type="ARBA" id="ARBA00038408"/>
    </source>
</evidence>
<protein>
    <recommendedName>
        <fullName evidence="2">Parvulin-like PPIase</fullName>
    </recommendedName>
    <alternativeName>
        <fullName evidence="9">Peptidyl-prolyl cis-trans isomerase plp</fullName>
    </alternativeName>
    <alternativeName>
        <fullName evidence="12">Periplasmic chaperone PpiD</fullName>
    </alternativeName>
    <alternativeName>
        <fullName evidence="13">Periplasmic folding chaperone</fullName>
    </alternativeName>
    <alternativeName>
        <fullName evidence="10">Rotamase plp</fullName>
    </alternativeName>
</protein>
<keyword evidence="4" id="KW-0997">Cell inner membrane</keyword>
<name>A0ABR5ZL67_9PROT</name>
<evidence type="ECO:0000256" key="3">
    <source>
        <dbReference type="ARBA" id="ARBA00022475"/>
    </source>
</evidence>
<evidence type="ECO:0000259" key="15">
    <source>
        <dbReference type="Pfam" id="PF13145"/>
    </source>
</evidence>
<reference evidence="16 17" key="1">
    <citation type="submission" date="2017-09" db="EMBL/GenBank/DDBJ databases">
        <authorList>
            <person name="Jakob F."/>
        </authorList>
    </citation>
    <scope>NUCLEOTIDE SEQUENCE [LARGE SCALE GENOMIC DNA]</scope>
    <source>
        <strain evidence="16 17">TMW 2.1880</strain>
    </source>
</reference>
<evidence type="ECO:0000256" key="7">
    <source>
        <dbReference type="ARBA" id="ARBA00023136"/>
    </source>
</evidence>
<feature type="domain" description="PpiC" evidence="15">
    <location>
        <begin position="255"/>
        <end position="380"/>
    </location>
</feature>
<dbReference type="InterPro" id="IPR027304">
    <property type="entry name" value="Trigger_fact/SurA_dom_sf"/>
</dbReference>
<organism evidence="16 17">
    <name type="scientific">Bombella favorum</name>
    <dbReference type="NCBI Taxonomy" id="2039164"/>
    <lineage>
        <taxon>Bacteria</taxon>
        <taxon>Pseudomonadati</taxon>
        <taxon>Pseudomonadota</taxon>
        <taxon>Alphaproteobacteria</taxon>
        <taxon>Acetobacterales</taxon>
        <taxon>Acetobacteraceae</taxon>
        <taxon>Bombella</taxon>
    </lineage>
</organism>
<dbReference type="SUPFAM" id="SSF109998">
    <property type="entry name" value="Triger factor/SurA peptide-binding domain-like"/>
    <property type="match status" value="1"/>
</dbReference>
<keyword evidence="3" id="KW-1003">Cell membrane</keyword>
<evidence type="ECO:0000313" key="16">
    <source>
        <dbReference type="EMBL" id="MBA5725071.1"/>
    </source>
</evidence>
<keyword evidence="6 14" id="KW-1133">Transmembrane helix</keyword>
<comment type="similarity">
    <text evidence="11">Belongs to the PpiD chaperone family.</text>
</comment>
<evidence type="ECO:0000256" key="12">
    <source>
        <dbReference type="ARBA" id="ARBA00040743"/>
    </source>
</evidence>
<keyword evidence="7 14" id="KW-0472">Membrane</keyword>
<evidence type="ECO:0000256" key="14">
    <source>
        <dbReference type="SAM" id="Phobius"/>
    </source>
</evidence>
<dbReference type="Pfam" id="PF13145">
    <property type="entry name" value="Rotamase_2"/>
    <property type="match status" value="1"/>
</dbReference>
<evidence type="ECO:0000256" key="5">
    <source>
        <dbReference type="ARBA" id="ARBA00022692"/>
    </source>
</evidence>
<sequence length="655" mass="72396">MITALRHFLVDSWLGRVIAFVVFLSFVVLGGTFFGMGGGMPGLGGDTVVQIGSRKITPLEFQKAIQRQVAYAIQQNGGATEFLKTPEGRQEIGHAALRNLILVHEGELAGERNGLNPGDETIRKVVFAMPDFQDPSGRFEPKKMEELLKSNNLSHQTLTEETRRMLYGSATMFAFGKSVQPPAQELDWLENYVGHGQVVDMVRLPFSLGEVSAQPTDEQLKRYYRNHLWQFRQPEYRHARIVVMTAGSVAKTLQISDEDLQASYKMKMQDPTEAARYNSPELRSVEVLAVTDEATAERIATAWQKGQSWAELQKQYPKAIPATLSDARVTDLPDPALGKAAFDTQEGHVSAPVRTAAGWSVVHVLSVKPAKHASFESLKDSIREDLTNERATALLKDRQRAFEEAVAGSVTLDKIPADIGAFPLEGSLDAHGNLPGGEPAPLPGDGTLRQALIGQVFSQKKDEPPHVVTEPDGSAFAVLVDDITPGKQEAYESVQQAVKDAWLADARKHATEQRATALYQQAKKEGLRQALAGQKEEAMLQKDEHFSRLQLRHDVPALILRAALEQKQGQTAMLQEGDGYWLVNVTGNYEESPTLIQAIRQQQAVRMAGAYRNDLQETLGMSYTRVAPLRHFNATLFNDVNERVLSMISGRLGQQ</sequence>
<dbReference type="Gene3D" id="3.10.50.40">
    <property type="match status" value="1"/>
</dbReference>
<accession>A0ABR5ZL67</accession>
<proteinExistence type="inferred from homology"/>
<keyword evidence="5 14" id="KW-0812">Transmembrane</keyword>
<comment type="subcellular location">
    <subcellularLocation>
        <location evidence="1">Cell inner membrane</location>
        <topology evidence="1">Single-pass type II membrane protein</topology>
        <orientation evidence="1">Periplasmic side</orientation>
    </subcellularLocation>
</comment>
<dbReference type="RefSeq" id="WP_182081072.1">
    <property type="nucleotide sequence ID" value="NZ_NWUS01000001.1"/>
</dbReference>
<keyword evidence="8" id="KW-0143">Chaperone</keyword>
<dbReference type="SUPFAM" id="SSF54534">
    <property type="entry name" value="FKBP-like"/>
    <property type="match status" value="1"/>
</dbReference>
<comment type="caution">
    <text evidence="16">The sequence shown here is derived from an EMBL/GenBank/DDBJ whole genome shotgun (WGS) entry which is preliminary data.</text>
</comment>
<keyword evidence="16" id="KW-0413">Isomerase</keyword>
<evidence type="ECO:0000256" key="6">
    <source>
        <dbReference type="ARBA" id="ARBA00022989"/>
    </source>
</evidence>
<dbReference type="PANTHER" id="PTHR47529">
    <property type="entry name" value="PEPTIDYL-PROLYL CIS-TRANS ISOMERASE D"/>
    <property type="match status" value="1"/>
</dbReference>
<gene>
    <name evidence="16" type="ORF">CPA57_02100</name>
</gene>
<keyword evidence="17" id="KW-1185">Reference proteome</keyword>
<evidence type="ECO:0000313" key="17">
    <source>
        <dbReference type="Proteomes" id="UP001516390"/>
    </source>
</evidence>
<evidence type="ECO:0000256" key="9">
    <source>
        <dbReference type="ARBA" id="ARBA00030642"/>
    </source>
</evidence>
<evidence type="ECO:0000256" key="4">
    <source>
        <dbReference type="ARBA" id="ARBA00022519"/>
    </source>
</evidence>
<evidence type="ECO:0000256" key="1">
    <source>
        <dbReference type="ARBA" id="ARBA00004382"/>
    </source>
</evidence>
<evidence type="ECO:0000256" key="8">
    <source>
        <dbReference type="ARBA" id="ARBA00023186"/>
    </source>
</evidence>
<dbReference type="InterPro" id="IPR046357">
    <property type="entry name" value="PPIase_dom_sf"/>
</dbReference>
<evidence type="ECO:0000256" key="10">
    <source>
        <dbReference type="ARBA" id="ARBA00031484"/>
    </source>
</evidence>
<dbReference type="InterPro" id="IPR052029">
    <property type="entry name" value="PpiD_chaperone"/>
</dbReference>